<evidence type="ECO:0000256" key="13">
    <source>
        <dbReference type="ARBA" id="ARBA00023136"/>
    </source>
</evidence>
<keyword evidence="4" id="KW-1003">Cell membrane</keyword>
<accession>A0A9X5BIW8</accession>
<dbReference type="GO" id="GO:0005886">
    <property type="term" value="C:plasma membrane"/>
    <property type="evidence" value="ECO:0007669"/>
    <property type="project" value="UniProtKB-SubCell"/>
</dbReference>
<evidence type="ECO:0000256" key="9">
    <source>
        <dbReference type="ARBA" id="ARBA00022777"/>
    </source>
</evidence>
<comment type="subcellular location">
    <subcellularLocation>
        <location evidence="2">Cell membrane</location>
        <topology evidence="2">Multi-pass membrane protein</topology>
    </subcellularLocation>
</comment>
<keyword evidence="11 14" id="KW-1133">Transmembrane helix</keyword>
<dbReference type="CDD" id="cd00082">
    <property type="entry name" value="HisKA"/>
    <property type="match status" value="1"/>
</dbReference>
<feature type="transmembrane region" description="Helical" evidence="14">
    <location>
        <begin position="81"/>
        <end position="102"/>
    </location>
</feature>
<evidence type="ECO:0000256" key="2">
    <source>
        <dbReference type="ARBA" id="ARBA00004651"/>
    </source>
</evidence>
<evidence type="ECO:0000313" key="17">
    <source>
        <dbReference type="EMBL" id="NBJ94790.1"/>
    </source>
</evidence>
<dbReference type="EC" id="2.7.13.3" evidence="3"/>
<evidence type="ECO:0000256" key="10">
    <source>
        <dbReference type="ARBA" id="ARBA00022840"/>
    </source>
</evidence>
<dbReference type="Pfam" id="PF00512">
    <property type="entry name" value="HisKA"/>
    <property type="match status" value="1"/>
</dbReference>
<dbReference type="SUPFAM" id="SSF47384">
    <property type="entry name" value="Homodimeric domain of signal transducing histidine kinase"/>
    <property type="match status" value="1"/>
</dbReference>
<evidence type="ECO:0000256" key="7">
    <source>
        <dbReference type="ARBA" id="ARBA00022692"/>
    </source>
</evidence>
<dbReference type="Gene3D" id="1.10.287.130">
    <property type="match status" value="1"/>
</dbReference>
<evidence type="ECO:0000256" key="12">
    <source>
        <dbReference type="ARBA" id="ARBA00023012"/>
    </source>
</evidence>
<proteinExistence type="predicted"/>
<keyword evidence="10" id="KW-0067">ATP-binding</keyword>
<dbReference type="GO" id="GO:0000155">
    <property type="term" value="F:phosphorelay sensor kinase activity"/>
    <property type="evidence" value="ECO:0007669"/>
    <property type="project" value="InterPro"/>
</dbReference>
<evidence type="ECO:0000256" key="5">
    <source>
        <dbReference type="ARBA" id="ARBA00022553"/>
    </source>
</evidence>
<dbReference type="SUPFAM" id="SSF158472">
    <property type="entry name" value="HAMP domain-like"/>
    <property type="match status" value="1"/>
</dbReference>
<evidence type="ECO:0000256" key="4">
    <source>
        <dbReference type="ARBA" id="ARBA00022475"/>
    </source>
</evidence>
<sequence>MDKLRNLSIRKSIILYIFISLIVSLFLWGTAYGAAAFGVKLYSAREISDDSVYYDGDLSVRPDLYIGSEQGRFLLELCDFILVYGFLIFSVPGIVIAVLLFYRNKIQKPLQELKAASKQIEENNLDFHISYENHDELGQLCAEFEKMRKELESNNRKMWRMVEAEKILRAAIAHDIRTPLATLRGYQETMLEFLPESVLSQEKMEEMLREGMGQIDRINRFVENMRVLSGLESREAVWERTSLKQLEAKLRMSAGVLEAEYGRNVTFIAADADKEFQADAGVVLEVAENLISNALRFANENVLVSFIIDEDSLTLEVADDGKGFSLQEDIHQTGRLDQQPDLQHLGIGLYISRICCEKHGGKLTVENRSEGGGMARATFQMK</sequence>
<dbReference type="PROSITE" id="PS50109">
    <property type="entry name" value="HIS_KIN"/>
    <property type="match status" value="1"/>
</dbReference>
<dbReference type="Pfam" id="PF02518">
    <property type="entry name" value="HATPase_c"/>
    <property type="match status" value="1"/>
</dbReference>
<dbReference type="OrthoDB" id="84942at2"/>
<keyword evidence="5" id="KW-0597">Phosphoprotein</keyword>
<keyword evidence="18" id="KW-1185">Reference proteome</keyword>
<dbReference type="PANTHER" id="PTHR45528:SF1">
    <property type="entry name" value="SENSOR HISTIDINE KINASE CPXA"/>
    <property type="match status" value="1"/>
</dbReference>
<dbReference type="SMART" id="SM00388">
    <property type="entry name" value="HisKA"/>
    <property type="match status" value="1"/>
</dbReference>
<evidence type="ECO:0000256" key="6">
    <source>
        <dbReference type="ARBA" id="ARBA00022679"/>
    </source>
</evidence>
<dbReference type="PANTHER" id="PTHR45528">
    <property type="entry name" value="SENSOR HISTIDINE KINASE CPXA"/>
    <property type="match status" value="1"/>
</dbReference>
<dbReference type="Gene3D" id="6.10.340.10">
    <property type="match status" value="1"/>
</dbReference>
<dbReference type="InterPro" id="IPR005467">
    <property type="entry name" value="His_kinase_dom"/>
</dbReference>
<dbReference type="SUPFAM" id="SSF55874">
    <property type="entry name" value="ATPase domain of HSP90 chaperone/DNA topoisomerase II/histidine kinase"/>
    <property type="match status" value="1"/>
</dbReference>
<evidence type="ECO:0000259" key="16">
    <source>
        <dbReference type="PROSITE" id="PS50885"/>
    </source>
</evidence>
<evidence type="ECO:0000259" key="15">
    <source>
        <dbReference type="PROSITE" id="PS50109"/>
    </source>
</evidence>
<evidence type="ECO:0000256" key="8">
    <source>
        <dbReference type="ARBA" id="ARBA00022741"/>
    </source>
</evidence>
<evidence type="ECO:0000256" key="3">
    <source>
        <dbReference type="ARBA" id="ARBA00012438"/>
    </source>
</evidence>
<gene>
    <name evidence="17" type="ORF">D5281_19970</name>
</gene>
<keyword evidence="9 17" id="KW-0418">Kinase</keyword>
<feature type="transmembrane region" description="Helical" evidence="14">
    <location>
        <begin position="12"/>
        <end position="35"/>
    </location>
</feature>
<keyword evidence="13 14" id="KW-0472">Membrane</keyword>
<dbReference type="AlphaFoldDB" id="A0A9X5BIW8"/>
<keyword evidence="8" id="KW-0547">Nucleotide-binding</keyword>
<dbReference type="InterPro" id="IPR003660">
    <property type="entry name" value="HAMP_dom"/>
</dbReference>
<evidence type="ECO:0000256" key="14">
    <source>
        <dbReference type="SAM" id="Phobius"/>
    </source>
</evidence>
<feature type="domain" description="Histidine kinase" evidence="15">
    <location>
        <begin position="171"/>
        <end position="382"/>
    </location>
</feature>
<evidence type="ECO:0000256" key="1">
    <source>
        <dbReference type="ARBA" id="ARBA00000085"/>
    </source>
</evidence>
<evidence type="ECO:0000313" key="18">
    <source>
        <dbReference type="Proteomes" id="UP001154420"/>
    </source>
</evidence>
<feature type="domain" description="HAMP" evidence="16">
    <location>
        <begin position="104"/>
        <end position="156"/>
    </location>
</feature>
<protein>
    <recommendedName>
        <fullName evidence="3">histidine kinase</fullName>
        <ecNumber evidence="3">2.7.13.3</ecNumber>
    </recommendedName>
</protein>
<dbReference type="InterPro" id="IPR003661">
    <property type="entry name" value="HisK_dim/P_dom"/>
</dbReference>
<keyword evidence="7 14" id="KW-0812">Transmembrane</keyword>
<dbReference type="EMBL" id="QZDT01000051">
    <property type="protein sequence ID" value="NBJ94790.1"/>
    <property type="molecule type" value="Genomic_DNA"/>
</dbReference>
<name>A0A9X5BIW8_9FIRM</name>
<dbReference type="CDD" id="cd06225">
    <property type="entry name" value="HAMP"/>
    <property type="match status" value="1"/>
</dbReference>
<dbReference type="InterPro" id="IPR036097">
    <property type="entry name" value="HisK_dim/P_sf"/>
</dbReference>
<dbReference type="Gene3D" id="3.30.565.10">
    <property type="entry name" value="Histidine kinase-like ATPase, C-terminal domain"/>
    <property type="match status" value="1"/>
</dbReference>
<dbReference type="RefSeq" id="WP_160561790.1">
    <property type="nucleotide sequence ID" value="NZ_QZDT01000051.1"/>
</dbReference>
<dbReference type="InterPro" id="IPR003594">
    <property type="entry name" value="HATPase_dom"/>
</dbReference>
<dbReference type="InterPro" id="IPR036890">
    <property type="entry name" value="HATPase_C_sf"/>
</dbReference>
<dbReference type="Pfam" id="PF00672">
    <property type="entry name" value="HAMP"/>
    <property type="match status" value="1"/>
</dbReference>
<comment type="caution">
    <text evidence="17">The sequence shown here is derived from an EMBL/GenBank/DDBJ whole genome shotgun (WGS) entry which is preliminary data.</text>
</comment>
<dbReference type="InterPro" id="IPR050398">
    <property type="entry name" value="HssS/ArlS-like"/>
</dbReference>
<reference evidence="17" key="1">
    <citation type="submission" date="2018-09" db="EMBL/GenBank/DDBJ databases">
        <title>Murine metabolic-syndrome-specific gut microbial biobank.</title>
        <authorList>
            <person name="Liu C."/>
        </authorList>
    </citation>
    <scope>NUCLEOTIDE SEQUENCE</scope>
    <source>
        <strain evidence="17">D42-62</strain>
    </source>
</reference>
<comment type="catalytic activity">
    <reaction evidence="1">
        <text>ATP + protein L-histidine = ADP + protein N-phospho-L-histidine.</text>
        <dbReference type="EC" id="2.7.13.3"/>
    </reaction>
</comment>
<organism evidence="17 18">
    <name type="scientific">Parablautia muri</name>
    <dbReference type="NCBI Taxonomy" id="2320879"/>
    <lineage>
        <taxon>Bacteria</taxon>
        <taxon>Bacillati</taxon>
        <taxon>Bacillota</taxon>
        <taxon>Clostridia</taxon>
        <taxon>Lachnospirales</taxon>
        <taxon>Lachnospiraceae</taxon>
        <taxon>Parablautia</taxon>
    </lineage>
</organism>
<dbReference type="SMART" id="SM00304">
    <property type="entry name" value="HAMP"/>
    <property type="match status" value="1"/>
</dbReference>
<dbReference type="SMART" id="SM00387">
    <property type="entry name" value="HATPase_c"/>
    <property type="match status" value="1"/>
</dbReference>
<dbReference type="GO" id="GO:0005524">
    <property type="term" value="F:ATP binding"/>
    <property type="evidence" value="ECO:0007669"/>
    <property type="project" value="UniProtKB-KW"/>
</dbReference>
<dbReference type="PROSITE" id="PS50885">
    <property type="entry name" value="HAMP"/>
    <property type="match status" value="1"/>
</dbReference>
<keyword evidence="12" id="KW-0902">Two-component regulatory system</keyword>
<evidence type="ECO:0000256" key="11">
    <source>
        <dbReference type="ARBA" id="ARBA00022989"/>
    </source>
</evidence>
<keyword evidence="6" id="KW-0808">Transferase</keyword>
<dbReference type="Proteomes" id="UP001154420">
    <property type="component" value="Unassembled WGS sequence"/>
</dbReference>